<dbReference type="EMBL" id="LT991977">
    <property type="protein sequence ID" value="SPK75943.1"/>
    <property type="molecule type" value="Genomic_DNA"/>
</dbReference>
<evidence type="ECO:0000313" key="1">
    <source>
        <dbReference type="EMBL" id="SPK75943.1"/>
    </source>
</evidence>
<geneLocation type="plasmid" evidence="1">
    <name>II</name>
</geneLocation>
<protein>
    <submittedName>
        <fullName evidence="1">Uncharacterized protein</fullName>
    </submittedName>
</protein>
<dbReference type="AlphaFoldDB" id="A0A375IMM6"/>
<organism evidence="1 2">
    <name type="scientific">Cupriavidus taiwanensis</name>
    <dbReference type="NCBI Taxonomy" id="164546"/>
    <lineage>
        <taxon>Bacteria</taxon>
        <taxon>Pseudomonadati</taxon>
        <taxon>Pseudomonadota</taxon>
        <taxon>Betaproteobacteria</taxon>
        <taxon>Burkholderiales</taxon>
        <taxon>Burkholderiaceae</taxon>
        <taxon>Cupriavidus</taxon>
    </lineage>
</organism>
<name>A0A375IMM6_9BURK</name>
<proteinExistence type="predicted"/>
<keyword evidence="1" id="KW-0614">Plasmid</keyword>
<sequence length="61" mass="6754">MSPAIPANSGRSVLQFLRRTDLDLHGRRLGSKRLVLASERALAQGSFTALPQIPQTKMQHE</sequence>
<reference evidence="1 2" key="1">
    <citation type="submission" date="2018-01" db="EMBL/GenBank/DDBJ databases">
        <authorList>
            <person name="Gaut B.S."/>
            <person name="Morton B.R."/>
            <person name="Clegg M.T."/>
            <person name="Duvall M.R."/>
        </authorList>
    </citation>
    <scope>NUCLEOTIDE SEQUENCE [LARGE SCALE GENOMIC DNA]</scope>
    <source>
        <strain evidence="1">Cupriavidus taiwanensis LMG 19425</strain>
        <plasmid evidence="2">Plasmid ii</plasmid>
    </source>
</reference>
<accession>A0A375IMM6</accession>
<evidence type="ECO:0000313" key="2">
    <source>
        <dbReference type="Proteomes" id="UP000255505"/>
    </source>
</evidence>
<gene>
    <name evidence="1" type="ORF">CT19425_MP70103</name>
</gene>
<dbReference type="Proteomes" id="UP000255505">
    <property type="component" value="Plasmid II"/>
</dbReference>